<dbReference type="STRING" id="189382.BHE18_03145"/>
<evidence type="ECO:0008006" key="4">
    <source>
        <dbReference type="Google" id="ProtNLM"/>
    </source>
</evidence>
<comment type="caution">
    <text evidence="2">The sequence shown here is derived from an EMBL/GenBank/DDBJ whole genome shotgun (WGS) entry which is preliminary data.</text>
</comment>
<feature type="transmembrane region" description="Helical" evidence="1">
    <location>
        <begin position="12"/>
        <end position="32"/>
    </location>
</feature>
<dbReference type="RefSeq" id="WP_148969951.1">
    <property type="nucleotide sequence ID" value="NZ_JBNIKW010000002.1"/>
</dbReference>
<dbReference type="EMBL" id="VTEZ01000002">
    <property type="protein sequence ID" value="TYS87133.1"/>
    <property type="molecule type" value="Genomic_DNA"/>
</dbReference>
<name>A0A5D4UIQ4_9BACI</name>
<accession>A0A5D4UIQ4</accession>
<dbReference type="AlphaFoldDB" id="A0A5D4UIQ4"/>
<feature type="transmembrane region" description="Helical" evidence="1">
    <location>
        <begin position="58"/>
        <end position="78"/>
    </location>
</feature>
<keyword evidence="1" id="KW-1133">Transmembrane helix</keyword>
<protein>
    <recommendedName>
        <fullName evidence="4">DUF1772 domain-containing protein</fullName>
    </recommendedName>
</protein>
<evidence type="ECO:0000256" key="1">
    <source>
        <dbReference type="SAM" id="Phobius"/>
    </source>
</evidence>
<organism evidence="2 3">
    <name type="scientific">Rossellomorea aquimaris</name>
    <dbReference type="NCBI Taxonomy" id="189382"/>
    <lineage>
        <taxon>Bacteria</taxon>
        <taxon>Bacillati</taxon>
        <taxon>Bacillota</taxon>
        <taxon>Bacilli</taxon>
        <taxon>Bacillales</taxon>
        <taxon>Bacillaceae</taxon>
        <taxon>Rossellomorea</taxon>
    </lineage>
</organism>
<gene>
    <name evidence="2" type="ORF">FZC85_09120</name>
</gene>
<dbReference type="Proteomes" id="UP000324269">
    <property type="component" value="Unassembled WGS sequence"/>
</dbReference>
<evidence type="ECO:0000313" key="3">
    <source>
        <dbReference type="Proteomes" id="UP000324269"/>
    </source>
</evidence>
<reference evidence="2 3" key="1">
    <citation type="submission" date="2019-08" db="EMBL/GenBank/DDBJ databases">
        <title>Bacillus genomes from the desert of Cuatro Cienegas, Coahuila.</title>
        <authorList>
            <person name="Olmedo-Alvarez G."/>
        </authorList>
    </citation>
    <scope>NUCLEOTIDE SEQUENCE [LARGE SCALE GENOMIC DNA]</scope>
    <source>
        <strain evidence="2 3">CH87b_3T</strain>
    </source>
</reference>
<dbReference type="OrthoDB" id="2595667at2"/>
<keyword evidence="1" id="KW-0812">Transmembrane</keyword>
<proteinExistence type="predicted"/>
<keyword evidence="1" id="KW-0472">Membrane</keyword>
<feature type="transmembrane region" description="Helical" evidence="1">
    <location>
        <begin position="85"/>
        <end position="104"/>
    </location>
</feature>
<evidence type="ECO:0000313" key="2">
    <source>
        <dbReference type="EMBL" id="TYS87133.1"/>
    </source>
</evidence>
<sequence length="173" mass="20258">MIKKLGYYSVISHLWIQWIMLGSILLNTFMVYPNIFHNVPQTFESSMEWMEVASPHTYFPPLGFVSIVTGVLATILGWKVKPARKWILFSLLAIILEGAASILFEWPRNEIMFIEGVDVHSVEFLKQTVREFKMVHWFRVACNIFGSLFIFIGFIKYDRFITVDKCNQRELNI</sequence>
<feature type="transmembrane region" description="Helical" evidence="1">
    <location>
        <begin position="136"/>
        <end position="155"/>
    </location>
</feature>